<keyword evidence="2" id="KW-1185">Reference proteome</keyword>
<gene>
    <name evidence="1" type="ORF">DFR50_115134</name>
</gene>
<dbReference type="InterPro" id="IPR011009">
    <property type="entry name" value="Kinase-like_dom_sf"/>
</dbReference>
<reference evidence="1 2" key="1">
    <citation type="submission" date="2018-06" db="EMBL/GenBank/DDBJ databases">
        <title>Genomic Encyclopedia of Type Strains, Phase IV (KMG-IV): sequencing the most valuable type-strain genomes for metagenomic binning, comparative biology and taxonomic classification.</title>
        <authorList>
            <person name="Goeker M."/>
        </authorList>
    </citation>
    <scope>NUCLEOTIDE SEQUENCE [LARGE SCALE GENOMIC DNA]</scope>
    <source>
        <strain evidence="1 2">DSM 24875</strain>
    </source>
</reference>
<dbReference type="InterPro" id="IPR052732">
    <property type="entry name" value="Cell-binding_unc_protein"/>
</dbReference>
<dbReference type="OrthoDB" id="9810277at2"/>
<evidence type="ECO:0000313" key="2">
    <source>
        <dbReference type="Proteomes" id="UP000253529"/>
    </source>
</evidence>
<dbReference type="RefSeq" id="WP_113890075.1">
    <property type="nucleotide sequence ID" value="NZ_QNRK01000015.1"/>
</dbReference>
<sequence length="526" mass="55762">MTGPDDSGQEATFRFLADPATHGSRGPVERIDTAGAVVFLAGDDAYKVKRAVRFPFMDLSTLEKRREACEAEIAVNRDNAPGVYLAALPVVKTSGELTIGGEGEVVEWLCHMRRFDERATLDRIAEREGLSDALVDAIARAVRGAHARAPSRDGARAAAELETYIEQNDAAFAARPDLFPQAQARRLTRETRLAFAVARPTLLRRGREGFVRRGHGDLHLSNIALIAGEPVLFDAVEFSDAIASGDVLYDLAFLIMDLEARGLRRAANRLLNRYLAPEPPEALAGLAALPVFLSLRAAIRAKVEAARGDRLRDAEREAAFRLARGYFTLAAGFLAYVAPRLVAIGGLSGSGKSALGETLAPRLGRAPGALWLRSDAERKAMRGVAETVRLPADAYAPEATAAVYRRLEDKARRALGAGAAVVLDATFASGAARAAAGRAAAEVGVAFEGLFLEAPLAVRIDRVSSRGNDASDADRAVAERQSADPLAERGWSAVDASGTLGATVARAAARLGLEPDSIAGQGPGIT</sequence>
<protein>
    <submittedName>
        <fullName evidence="1">Uncharacterized protein</fullName>
    </submittedName>
</protein>
<dbReference type="Pfam" id="PF13671">
    <property type="entry name" value="AAA_33"/>
    <property type="match status" value="1"/>
</dbReference>
<dbReference type="PANTHER" id="PTHR43883:SF1">
    <property type="entry name" value="GLUCONOKINASE"/>
    <property type="match status" value="1"/>
</dbReference>
<accession>A0A366FBQ3</accession>
<evidence type="ECO:0000313" key="1">
    <source>
        <dbReference type="EMBL" id="RBP12027.1"/>
    </source>
</evidence>
<proteinExistence type="predicted"/>
<dbReference type="EMBL" id="QNRK01000015">
    <property type="protein sequence ID" value="RBP12027.1"/>
    <property type="molecule type" value="Genomic_DNA"/>
</dbReference>
<comment type="caution">
    <text evidence="1">The sequence shown here is derived from an EMBL/GenBank/DDBJ whole genome shotgun (WGS) entry which is preliminary data.</text>
</comment>
<dbReference type="SUPFAM" id="SSF56112">
    <property type="entry name" value="Protein kinase-like (PK-like)"/>
    <property type="match status" value="1"/>
</dbReference>
<dbReference type="AlphaFoldDB" id="A0A366FBQ3"/>
<dbReference type="InterPro" id="IPR027417">
    <property type="entry name" value="P-loop_NTPase"/>
</dbReference>
<dbReference type="SUPFAM" id="SSF52540">
    <property type="entry name" value="P-loop containing nucleoside triphosphate hydrolases"/>
    <property type="match status" value="1"/>
</dbReference>
<name>A0A366FBQ3_9HYPH</name>
<dbReference type="PANTHER" id="PTHR43883">
    <property type="entry name" value="SLR0207 PROTEIN"/>
    <property type="match status" value="1"/>
</dbReference>
<dbReference type="Gene3D" id="3.40.50.300">
    <property type="entry name" value="P-loop containing nucleotide triphosphate hydrolases"/>
    <property type="match status" value="1"/>
</dbReference>
<organism evidence="1 2">
    <name type="scientific">Roseiarcus fermentans</name>
    <dbReference type="NCBI Taxonomy" id="1473586"/>
    <lineage>
        <taxon>Bacteria</taxon>
        <taxon>Pseudomonadati</taxon>
        <taxon>Pseudomonadota</taxon>
        <taxon>Alphaproteobacteria</taxon>
        <taxon>Hyphomicrobiales</taxon>
        <taxon>Roseiarcaceae</taxon>
        <taxon>Roseiarcus</taxon>
    </lineage>
</organism>
<dbReference type="Proteomes" id="UP000253529">
    <property type="component" value="Unassembled WGS sequence"/>
</dbReference>